<keyword evidence="1" id="KW-1133">Transmembrane helix</keyword>
<accession>D7E6R9</accession>
<gene>
    <name evidence="2" type="ordered locus">Metev_0369</name>
</gene>
<evidence type="ECO:0000313" key="3">
    <source>
        <dbReference type="Proteomes" id="UP000000391"/>
    </source>
</evidence>
<keyword evidence="1" id="KW-0472">Membrane</keyword>
<protein>
    <submittedName>
        <fullName evidence="2">Uncharacterized protein</fullName>
    </submittedName>
</protein>
<dbReference type="KEGG" id="mev:Metev_0369"/>
<feature type="transmembrane region" description="Helical" evidence="1">
    <location>
        <begin position="37"/>
        <end position="58"/>
    </location>
</feature>
<dbReference type="HOGENOM" id="CLU_2379397_0_0_2"/>
<feature type="transmembrane region" description="Helical" evidence="1">
    <location>
        <begin position="70"/>
        <end position="91"/>
    </location>
</feature>
<sequence length="94" mass="10284">MIEKLNYTLDKNLNSSKFYGDYMNDTENVLQKTLGNILSAASMLVFSIIALFLATYMVEYVANSANYQVVGNYILLSASIITGSAVIAGNLSQK</sequence>
<dbReference type="AlphaFoldDB" id="D7E6R9"/>
<dbReference type="EMBL" id="CP002069">
    <property type="protein sequence ID" value="ADI73291.1"/>
    <property type="molecule type" value="Genomic_DNA"/>
</dbReference>
<name>D7E6R9_METEZ</name>
<organism evidence="2 3">
    <name type="scientific">Methanohalobium evestigatum (strain ATCC BAA-1072 / DSM 3721 / NBRC 107634 / OCM 161 / Z-7303)</name>
    <dbReference type="NCBI Taxonomy" id="644295"/>
    <lineage>
        <taxon>Archaea</taxon>
        <taxon>Methanobacteriati</taxon>
        <taxon>Methanobacteriota</taxon>
        <taxon>Stenosarchaea group</taxon>
        <taxon>Methanomicrobia</taxon>
        <taxon>Methanosarcinales</taxon>
        <taxon>Methanosarcinaceae</taxon>
        <taxon>Methanohalobium</taxon>
    </lineage>
</organism>
<reference evidence="2 3" key="1">
    <citation type="submission" date="2010-06" db="EMBL/GenBank/DDBJ databases">
        <title>Complete sequence chromosome of Methanohalobium evestigatum Z-7303.</title>
        <authorList>
            <consortium name="US DOE Joint Genome Institute"/>
            <person name="Lucas S."/>
            <person name="Copeland A."/>
            <person name="Lapidus A."/>
            <person name="Cheng J.-F."/>
            <person name="Bruce D."/>
            <person name="Goodwin L."/>
            <person name="Pitluck S."/>
            <person name="Saunders E."/>
            <person name="Detter J.C."/>
            <person name="Han C."/>
            <person name="Tapia R."/>
            <person name="Land M."/>
            <person name="Hauser L."/>
            <person name="Kyrpides N."/>
            <person name="Mikhailova N."/>
            <person name="Sieprawska-Lupa M."/>
            <person name="Whitman W.B."/>
            <person name="Anderson I."/>
            <person name="Woyke T."/>
        </authorList>
    </citation>
    <scope>NUCLEOTIDE SEQUENCE [LARGE SCALE GENOMIC DNA]</scope>
    <source>
        <strain evidence="3">ATCC BAA-1072 / DSM 3721 / NBRC 107634 / OCM 161 / Z-7303</strain>
    </source>
</reference>
<proteinExistence type="predicted"/>
<evidence type="ECO:0000256" key="1">
    <source>
        <dbReference type="SAM" id="Phobius"/>
    </source>
</evidence>
<dbReference type="Proteomes" id="UP000000391">
    <property type="component" value="Chromosome"/>
</dbReference>
<keyword evidence="1" id="KW-0812">Transmembrane</keyword>
<keyword evidence="3" id="KW-1185">Reference proteome</keyword>
<evidence type="ECO:0000313" key="2">
    <source>
        <dbReference type="EMBL" id="ADI73291.1"/>
    </source>
</evidence>